<dbReference type="InterPro" id="IPR013785">
    <property type="entry name" value="Aldolase_TIM"/>
</dbReference>
<evidence type="ECO:0000313" key="17">
    <source>
        <dbReference type="Proteomes" id="UP000198405"/>
    </source>
</evidence>
<dbReference type="Gene3D" id="2.160.20.60">
    <property type="entry name" value="Glutamate synthase, alpha subunit, C-terminal domain"/>
    <property type="match status" value="1"/>
</dbReference>
<name>A0A238XM55_9BACT</name>
<dbReference type="PROSITE" id="PS51278">
    <property type="entry name" value="GATASE_TYPE_2"/>
    <property type="match status" value="1"/>
</dbReference>
<dbReference type="InterPro" id="IPR002932">
    <property type="entry name" value="Glu_synthdom"/>
</dbReference>
<dbReference type="InterPro" id="IPR029055">
    <property type="entry name" value="Ntn_hydrolases_N"/>
</dbReference>
<dbReference type="SUPFAM" id="SSF51395">
    <property type="entry name" value="FMN-linked oxidoreductases"/>
    <property type="match status" value="1"/>
</dbReference>
<comment type="cofactor">
    <cofactor evidence="2">
        <name>[3Fe-4S] cluster</name>
        <dbReference type="ChEBI" id="CHEBI:21137"/>
    </cofactor>
</comment>
<reference evidence="17" key="1">
    <citation type="submission" date="2017-06" db="EMBL/GenBank/DDBJ databases">
        <authorList>
            <person name="Varghese N."/>
            <person name="Submissions S."/>
        </authorList>
    </citation>
    <scope>NUCLEOTIDE SEQUENCE [LARGE SCALE GENOMIC DNA]</scope>
    <source>
        <strain evidence="17">DSM 15668</strain>
    </source>
</reference>
<evidence type="ECO:0000256" key="10">
    <source>
        <dbReference type="ARBA" id="ARBA00023004"/>
    </source>
</evidence>
<keyword evidence="10" id="KW-0408">Iron</keyword>
<evidence type="ECO:0000256" key="7">
    <source>
        <dbReference type="ARBA" id="ARBA00022723"/>
    </source>
</evidence>
<keyword evidence="6" id="KW-0288">FMN</keyword>
<evidence type="ECO:0000256" key="8">
    <source>
        <dbReference type="ARBA" id="ARBA00022962"/>
    </source>
</evidence>
<feature type="domain" description="Glutamine amidotransferase type-2" evidence="15">
    <location>
        <begin position="7"/>
        <end position="388"/>
    </location>
</feature>
<evidence type="ECO:0000256" key="9">
    <source>
        <dbReference type="ARBA" id="ARBA00023002"/>
    </source>
</evidence>
<dbReference type="GO" id="GO:0019676">
    <property type="term" value="P:ammonia assimilation cycle"/>
    <property type="evidence" value="ECO:0007669"/>
    <property type="project" value="TreeGrafter"/>
</dbReference>
<dbReference type="RefSeq" id="WP_089322143.1">
    <property type="nucleotide sequence ID" value="NZ_FZOB01000001.1"/>
</dbReference>
<keyword evidence="12" id="KW-0314">Glutamate biosynthesis</keyword>
<dbReference type="Pfam" id="PF01493">
    <property type="entry name" value="GXGXG"/>
    <property type="match status" value="1"/>
</dbReference>
<evidence type="ECO:0000256" key="3">
    <source>
        <dbReference type="ARBA" id="ARBA00009716"/>
    </source>
</evidence>
<dbReference type="CDD" id="cd00713">
    <property type="entry name" value="GltS"/>
    <property type="match status" value="1"/>
</dbReference>
<evidence type="ECO:0000256" key="6">
    <source>
        <dbReference type="ARBA" id="ARBA00022643"/>
    </source>
</evidence>
<keyword evidence="5" id="KW-0285">Flavoprotein</keyword>
<dbReference type="GO" id="GO:0046872">
    <property type="term" value="F:metal ion binding"/>
    <property type="evidence" value="ECO:0007669"/>
    <property type="project" value="UniProtKB-KW"/>
</dbReference>
<accession>A0A238XM55</accession>
<evidence type="ECO:0000256" key="1">
    <source>
        <dbReference type="ARBA" id="ARBA00001917"/>
    </source>
</evidence>
<dbReference type="Gene3D" id="3.20.20.70">
    <property type="entry name" value="Aldolase class I"/>
    <property type="match status" value="2"/>
</dbReference>
<dbReference type="InterPro" id="IPR006982">
    <property type="entry name" value="Glu_synth_centr_N"/>
</dbReference>
<evidence type="ECO:0000259" key="15">
    <source>
        <dbReference type="PROSITE" id="PS51278"/>
    </source>
</evidence>
<comment type="cofactor">
    <cofactor evidence="1">
        <name>FMN</name>
        <dbReference type="ChEBI" id="CHEBI:58210"/>
    </cofactor>
</comment>
<organism evidence="16 17">
    <name type="scientific">Desulfurobacterium atlanticum</name>
    <dbReference type="NCBI Taxonomy" id="240169"/>
    <lineage>
        <taxon>Bacteria</taxon>
        <taxon>Pseudomonadati</taxon>
        <taxon>Aquificota</taxon>
        <taxon>Aquificia</taxon>
        <taxon>Desulfurobacteriales</taxon>
        <taxon>Desulfurobacteriaceae</taxon>
        <taxon>Desulfurobacterium</taxon>
    </lineage>
</organism>
<dbReference type="OrthoDB" id="9758182at2"/>
<gene>
    <name evidence="16" type="ORF">SAMN06265340_101106</name>
</gene>
<dbReference type="InterPro" id="IPR036485">
    <property type="entry name" value="Glu_synth_asu_C_sf"/>
</dbReference>
<dbReference type="CDD" id="cd02808">
    <property type="entry name" value="GltS_FMN"/>
    <property type="match status" value="1"/>
</dbReference>
<keyword evidence="9" id="KW-0560">Oxidoreductase</keyword>
<evidence type="ECO:0000256" key="14">
    <source>
        <dbReference type="ARBA" id="ARBA00029440"/>
    </source>
</evidence>
<keyword evidence="7" id="KW-0479">Metal-binding</keyword>
<evidence type="ECO:0000256" key="4">
    <source>
        <dbReference type="ARBA" id="ARBA00022605"/>
    </source>
</evidence>
<dbReference type="Pfam" id="PF00310">
    <property type="entry name" value="GATase_2"/>
    <property type="match status" value="1"/>
</dbReference>
<evidence type="ECO:0000313" key="16">
    <source>
        <dbReference type="EMBL" id="SNR60075.1"/>
    </source>
</evidence>
<dbReference type="Gene3D" id="3.60.20.10">
    <property type="entry name" value="Glutamine Phosphoribosylpyrophosphate, subunit 1, domain 1"/>
    <property type="match status" value="1"/>
</dbReference>
<dbReference type="InterPro" id="IPR017932">
    <property type="entry name" value="GATase_2_dom"/>
</dbReference>
<dbReference type="GO" id="GO:0051538">
    <property type="term" value="F:3 iron, 4 sulfur cluster binding"/>
    <property type="evidence" value="ECO:0007669"/>
    <property type="project" value="UniProtKB-KW"/>
</dbReference>
<dbReference type="InterPro" id="IPR002489">
    <property type="entry name" value="Glu_synth_asu_C"/>
</dbReference>
<dbReference type="GO" id="GO:0006537">
    <property type="term" value="P:glutamate biosynthetic process"/>
    <property type="evidence" value="ECO:0007669"/>
    <property type="project" value="UniProtKB-KW"/>
</dbReference>
<dbReference type="InterPro" id="IPR050711">
    <property type="entry name" value="ET-N_metabolism_enzyme"/>
</dbReference>
<sequence>MKHKDSCGVGFIADINGYKSYKILHQALSAVSNLTHRGAVLADGRTGDGSGVLFQLPVEFFRKEVEKAGENFGDEIAVGTFFIDSRQVDKSIKTVENILKEKNLPFLWREVPVNINECGEIARKSLPFIIQIITPFPGEIDLYILRRKIEKALRQISKNNYVLSFSDKLIVYKGMLLAPDLQKFYPDLNNDLFKTAIAVFHQRYSTNTNPEWKLAQPLRMIAHNGEINTITANRNFIKIVEPIIKSSRFGNRIKDALPVINFDESDSASLDRVFELMVLSGYQPEEAISVLIPPAYEMLDLDDEERAFFLYHLLLMKPWDGPAAVAFTDGKVVGGKLDRNGLRPARYTITEDETVIFGSEEGMIEIDESKVVSHNRLSPGEIVVVNTEFGTVETNKEVLKRIARQRDLRREIRRKLFKLSDLKTTLENSLVNESKLREELIKFGYSKEDLEFIIDEMAEFGKEPVFSMGDDTPLPFISDAPFSLFRFFKQKFAQVTNPPIDPIRERVVMSLKIRLGGKVNFLEREGKLPRRIELESPLLTPGQFENLKNASFMKVETFKLEFKEDLETAIENLFKSVKEAIEKHDIDVVILSDRNCKKPIPSLLAVSGLLNFLKKENLMHKISIVVETGEVKTTHEIAALVAFGASAVYPYLVFEYLKTRVIELNLPYETLIDNYKKAVNNGLLKIMSKMGISLLSSYHLSQNFDILGLSKEVVDKFFPHTFSPIGGMTLKDIEREINRNCNASETLEDIPESGALRFKPGKEKHGFSPQVVRAILKSAKTGNFEEFEKLYDYYNENPIYIRDLLKIESDRKPIPIEEVEPVESIVKHLMVPGMSVGALSKEAHEVLAEAMNLLGAKSCSGEGGEDPERYYAAKNSKIKQVASGRFGVTPSYLASAEEIEIKIAQGAKPGEGGHLPGKKVTKYIAQLRFSIPGVTLISPPPHHDIYSIEDLAQLIYDLKLANPKAKIAVKLVAESGVGTVAAGVAKAKADVIQISGSDGGTGASPITSIKGAGLPWEIGLPETHRTLIENGLRENVTLRVDGGIKCGRDIIIAALLGAEEFGIGTAAMIAEGCVMDRECHTNRCPVGIATQDEERIKRFKGKVESVINYFKLLAEDVRRHLARLGYKNLKEITGKSELLKPDMEKLKKHSKASSVDFGYITSPSLPFIRVKEPYNPISSPLNERIVEDAKPFIENGEPFRKTYLIKNVDRGVGIPLAYIVNKHFGSNAPKDLIKLTFKGTAGQSFGAFLTNGISLYLKGIANDYVGKGMGGGLIVLNFADNFKGKHYENVIAGNTLLYGATGGMLFASGKVGERFAVRNSGAVAVVEGIGQHGCEYMVRGVVVILGEVGMNFGAGMTGGVAYILDGKIEQKINRNYVKVKELSQKDADFLKVLISKHYRFTKSERAAEILENHFIFEKLRKVVPLNEREVEEVSIGSTGLPD</sequence>
<comment type="similarity">
    <text evidence="3">Belongs to the glutamate synthase family.</text>
</comment>
<dbReference type="PANTHER" id="PTHR11938:SF133">
    <property type="entry name" value="GLUTAMATE SYNTHASE (NADH)"/>
    <property type="match status" value="1"/>
</dbReference>
<evidence type="ECO:0000256" key="2">
    <source>
        <dbReference type="ARBA" id="ARBA00001927"/>
    </source>
</evidence>
<dbReference type="NCBIfam" id="NF008730">
    <property type="entry name" value="PRK11750.1"/>
    <property type="match status" value="1"/>
</dbReference>
<dbReference type="PANTHER" id="PTHR11938">
    <property type="entry name" value="FAD NADPH DEHYDROGENASE/OXIDOREDUCTASE"/>
    <property type="match status" value="1"/>
</dbReference>
<dbReference type="EMBL" id="FZOB01000001">
    <property type="protein sequence ID" value="SNR60075.1"/>
    <property type="molecule type" value="Genomic_DNA"/>
</dbReference>
<evidence type="ECO:0000256" key="5">
    <source>
        <dbReference type="ARBA" id="ARBA00022630"/>
    </source>
</evidence>
<keyword evidence="17" id="KW-1185">Reference proteome</keyword>
<protein>
    <submittedName>
        <fullName evidence="16">Glutamate synthase (NADPH/NADH) large chain</fullName>
    </submittedName>
</protein>
<dbReference type="SUPFAM" id="SSF56235">
    <property type="entry name" value="N-terminal nucleophile aminohydrolases (Ntn hydrolases)"/>
    <property type="match status" value="1"/>
</dbReference>
<keyword evidence="11" id="KW-0411">Iron-sulfur</keyword>
<dbReference type="GO" id="GO:0015930">
    <property type="term" value="F:glutamate synthase activity"/>
    <property type="evidence" value="ECO:0007669"/>
    <property type="project" value="InterPro"/>
</dbReference>
<evidence type="ECO:0000256" key="12">
    <source>
        <dbReference type="ARBA" id="ARBA00023164"/>
    </source>
</evidence>
<dbReference type="Proteomes" id="UP000198405">
    <property type="component" value="Unassembled WGS sequence"/>
</dbReference>
<evidence type="ECO:0000256" key="13">
    <source>
        <dbReference type="ARBA" id="ARBA00023291"/>
    </source>
</evidence>
<dbReference type="Pfam" id="PF01645">
    <property type="entry name" value="Glu_synthase"/>
    <property type="match status" value="1"/>
</dbReference>
<evidence type="ECO:0000256" key="11">
    <source>
        <dbReference type="ARBA" id="ARBA00023014"/>
    </source>
</evidence>
<dbReference type="SUPFAM" id="SSF69336">
    <property type="entry name" value="Alpha subunit of glutamate synthase, C-terminal domain"/>
    <property type="match status" value="1"/>
</dbReference>
<proteinExistence type="inferred from homology"/>
<comment type="pathway">
    <text evidence="14">Amino-acid biosynthesis.</text>
</comment>
<keyword evidence="4" id="KW-0028">Amino-acid biosynthesis</keyword>
<dbReference type="Pfam" id="PF04898">
    <property type="entry name" value="Glu_syn_central"/>
    <property type="match status" value="1"/>
</dbReference>
<keyword evidence="8" id="KW-0315">Glutamine amidotransferase</keyword>
<keyword evidence="13" id="KW-0003">3Fe-4S</keyword>